<name>A0A699I9J3_TANCI</name>
<protein>
    <submittedName>
        <fullName evidence="3">Putative ribonuclease H-like domain-containing protein</fullName>
    </submittedName>
</protein>
<reference evidence="3" key="1">
    <citation type="journal article" date="2019" name="Sci. Rep.">
        <title>Draft genome of Tanacetum cinerariifolium, the natural source of mosquito coil.</title>
        <authorList>
            <person name="Yamashiro T."/>
            <person name="Shiraishi A."/>
            <person name="Satake H."/>
            <person name="Nakayama K."/>
        </authorList>
    </citation>
    <scope>NUCLEOTIDE SEQUENCE</scope>
</reference>
<organism evidence="3">
    <name type="scientific">Tanacetum cinerariifolium</name>
    <name type="common">Dalmatian daisy</name>
    <name type="synonym">Chrysanthemum cinerariifolium</name>
    <dbReference type="NCBI Taxonomy" id="118510"/>
    <lineage>
        <taxon>Eukaryota</taxon>
        <taxon>Viridiplantae</taxon>
        <taxon>Streptophyta</taxon>
        <taxon>Embryophyta</taxon>
        <taxon>Tracheophyta</taxon>
        <taxon>Spermatophyta</taxon>
        <taxon>Magnoliopsida</taxon>
        <taxon>eudicotyledons</taxon>
        <taxon>Gunneridae</taxon>
        <taxon>Pentapetalae</taxon>
        <taxon>asterids</taxon>
        <taxon>campanulids</taxon>
        <taxon>Asterales</taxon>
        <taxon>Asteraceae</taxon>
        <taxon>Asteroideae</taxon>
        <taxon>Anthemideae</taxon>
        <taxon>Anthemidinae</taxon>
        <taxon>Tanacetum</taxon>
    </lineage>
</organism>
<sequence>IRNKARLVAQGHTQEERIDYDEVFVPVARIEAIKLFLAYASFMGFTVYQMNVKSAFLYGTTDEEVGTIDQTLFIRRQRGDFILVQVYVDDIIFGSSNPHLCREFEALMHDKFQMSASLMYLTASRLDIMFAVCACARHQVTPKECHLHAVKRIFRYLKGSQINYWRVSVLDDGEATADRVSDDTEEMVTVLNSMDVATVLASGVVDVPTGTGSIPNASLPAAEVPTGSDVVPTATPVFAIATVVTPYRRRKGKEIMVESETPKKKKVQEQIDAQVARDLEEQMAREDQRMSEQVARDAEIARIYAEEELIASGKKNRADSDLVRSNLGWKVKDFRGMTFEEIEAKFTIVWKQLEDFIPMGSKKEAERLKRKGLSLEQESAKKLKTSDEVPEEVKSPDEVPKEKVKEMMQLVPIEENLMHALVEWKLYDMCGVHQVTSKDKEIFMLVEKDYPLKKGLALVMICYKLQLEHQFEGRIIRNKMHKAFPLPVIEFPLVEEVPTASEESCHCQKKREATAVKIALLV</sequence>
<feature type="region of interest" description="Disordered" evidence="1">
    <location>
        <begin position="379"/>
        <end position="400"/>
    </location>
</feature>
<feature type="non-terminal residue" evidence="3">
    <location>
        <position position="1"/>
    </location>
</feature>
<dbReference type="Pfam" id="PF07727">
    <property type="entry name" value="RVT_2"/>
    <property type="match status" value="1"/>
</dbReference>
<proteinExistence type="predicted"/>
<dbReference type="PANTHER" id="PTHR11439">
    <property type="entry name" value="GAG-POL-RELATED RETROTRANSPOSON"/>
    <property type="match status" value="1"/>
</dbReference>
<dbReference type="InterPro" id="IPR013103">
    <property type="entry name" value="RVT_2"/>
</dbReference>
<feature type="domain" description="Reverse transcriptase Ty1/copia-type" evidence="2">
    <location>
        <begin position="2"/>
        <end position="65"/>
    </location>
</feature>
<evidence type="ECO:0000313" key="3">
    <source>
        <dbReference type="EMBL" id="GEZ36985.1"/>
    </source>
</evidence>
<dbReference type="EMBL" id="BKCJ010270755">
    <property type="protein sequence ID" value="GEZ36985.1"/>
    <property type="molecule type" value="Genomic_DNA"/>
</dbReference>
<evidence type="ECO:0000259" key="2">
    <source>
        <dbReference type="Pfam" id="PF07727"/>
    </source>
</evidence>
<comment type="caution">
    <text evidence="3">The sequence shown here is derived from an EMBL/GenBank/DDBJ whole genome shotgun (WGS) entry which is preliminary data.</text>
</comment>
<accession>A0A699I9J3</accession>
<evidence type="ECO:0000256" key="1">
    <source>
        <dbReference type="SAM" id="MobiDB-lite"/>
    </source>
</evidence>
<dbReference type="AlphaFoldDB" id="A0A699I9J3"/>
<gene>
    <name evidence="3" type="ORF">Tci_508958</name>
</gene>
<dbReference type="PANTHER" id="PTHR11439:SF495">
    <property type="entry name" value="REVERSE TRANSCRIPTASE, RNA-DEPENDENT DNA POLYMERASE-RELATED"/>
    <property type="match status" value="1"/>
</dbReference>